<feature type="region of interest" description="Disordered" evidence="1">
    <location>
        <begin position="1"/>
        <end position="23"/>
    </location>
</feature>
<dbReference type="STRING" id="1810919.A0A3D8T601"/>
<dbReference type="EMBL" id="PVWQ01000001">
    <property type="protein sequence ID" value="RDW93996.1"/>
    <property type="molecule type" value="Genomic_DNA"/>
</dbReference>
<evidence type="ECO:0000259" key="2">
    <source>
        <dbReference type="Pfam" id="PF13391"/>
    </source>
</evidence>
<sequence>MSQQNRPASQSPVPTEDEQRRLNHQIRLVKKGLKKGSFNAEYWTNSAELENLQLQRTEISRKASMRDWEGAEPWENIPRGQEVKASICAHQASLRIAKKRADNLDPENAIHDEQDRARRHETGTDDRNSGDQSSFRKELIATGDAKHPKFEWLWVPVLGRYWPEEEVVAAHLFPCMHGQESMDDIFGKTKSPELFSARNGILVPRFFEKYLNAGKILIVPDLPDDRPPLAELLAWVSQETREFKLRIIDPKWEKLDHLIHLNDEET</sequence>
<protein>
    <recommendedName>
        <fullName evidence="2">HNH nuclease domain-containing protein</fullName>
    </recommendedName>
</protein>
<organism evidence="3 4">
    <name type="scientific">Aspergillus mulundensis</name>
    <dbReference type="NCBI Taxonomy" id="1810919"/>
    <lineage>
        <taxon>Eukaryota</taxon>
        <taxon>Fungi</taxon>
        <taxon>Dikarya</taxon>
        <taxon>Ascomycota</taxon>
        <taxon>Pezizomycotina</taxon>
        <taxon>Eurotiomycetes</taxon>
        <taxon>Eurotiomycetidae</taxon>
        <taxon>Eurotiales</taxon>
        <taxon>Aspergillaceae</taxon>
        <taxon>Aspergillus</taxon>
        <taxon>Aspergillus subgen. Nidulantes</taxon>
    </lineage>
</organism>
<feature type="region of interest" description="Disordered" evidence="1">
    <location>
        <begin position="99"/>
        <end position="134"/>
    </location>
</feature>
<proteinExistence type="predicted"/>
<dbReference type="Pfam" id="PF13391">
    <property type="entry name" value="HNH_2"/>
    <property type="match status" value="1"/>
</dbReference>
<evidence type="ECO:0000313" key="4">
    <source>
        <dbReference type="Proteomes" id="UP000256690"/>
    </source>
</evidence>
<dbReference type="RefSeq" id="XP_026609179.1">
    <property type="nucleotide sequence ID" value="XM_026743334.1"/>
</dbReference>
<dbReference type="OrthoDB" id="5386595at2759"/>
<evidence type="ECO:0000256" key="1">
    <source>
        <dbReference type="SAM" id="MobiDB-lite"/>
    </source>
</evidence>
<feature type="domain" description="HNH nuclease" evidence="2">
    <location>
        <begin position="158"/>
        <end position="218"/>
    </location>
</feature>
<evidence type="ECO:0000313" key="3">
    <source>
        <dbReference type="EMBL" id="RDW93996.1"/>
    </source>
</evidence>
<keyword evidence="4" id="KW-1185">Reference proteome</keyword>
<reference evidence="3 4" key="1">
    <citation type="journal article" date="2018" name="IMA Fungus">
        <title>IMA Genome-F 9: Draft genome sequence of Annulohypoxylon stygium, Aspergillus mulundensis, Berkeleyomyces basicola (syn. Thielaviopsis basicola), Ceratocystis smalleyi, two Cercospora beticola strains, Coleophoma cylindrospora, Fusarium fracticaudum, Phialophora cf. hyalina, and Morchella septimelata.</title>
        <authorList>
            <person name="Wingfield B.D."/>
            <person name="Bills G.F."/>
            <person name="Dong Y."/>
            <person name="Huang W."/>
            <person name="Nel W.J."/>
            <person name="Swalarsk-Parry B.S."/>
            <person name="Vaghefi N."/>
            <person name="Wilken P.M."/>
            <person name="An Z."/>
            <person name="de Beer Z.W."/>
            <person name="De Vos L."/>
            <person name="Chen L."/>
            <person name="Duong T.A."/>
            <person name="Gao Y."/>
            <person name="Hammerbacher A."/>
            <person name="Kikkert J.R."/>
            <person name="Li Y."/>
            <person name="Li H."/>
            <person name="Li K."/>
            <person name="Li Q."/>
            <person name="Liu X."/>
            <person name="Ma X."/>
            <person name="Naidoo K."/>
            <person name="Pethybridge S.J."/>
            <person name="Sun J."/>
            <person name="Steenkamp E.T."/>
            <person name="van der Nest M.A."/>
            <person name="van Wyk S."/>
            <person name="Wingfield M.J."/>
            <person name="Xiong C."/>
            <person name="Yue Q."/>
            <person name="Zhang X."/>
        </authorList>
    </citation>
    <scope>NUCLEOTIDE SEQUENCE [LARGE SCALE GENOMIC DNA]</scope>
    <source>
        <strain evidence="3 4">DSM 5745</strain>
    </source>
</reference>
<name>A0A3D8T601_9EURO</name>
<comment type="caution">
    <text evidence="3">The sequence shown here is derived from an EMBL/GenBank/DDBJ whole genome shotgun (WGS) entry which is preliminary data.</text>
</comment>
<accession>A0A3D8T601</accession>
<dbReference type="InterPro" id="IPR003615">
    <property type="entry name" value="HNH_nuc"/>
</dbReference>
<dbReference type="GeneID" id="38111688"/>
<gene>
    <name evidence="3" type="ORF">DSM5745_01318</name>
</gene>
<dbReference type="AlphaFoldDB" id="A0A3D8T601"/>
<feature type="compositionally biased region" description="Polar residues" evidence="1">
    <location>
        <begin position="1"/>
        <end position="13"/>
    </location>
</feature>
<dbReference type="Proteomes" id="UP000256690">
    <property type="component" value="Unassembled WGS sequence"/>
</dbReference>